<dbReference type="EMBL" id="FPHR01000006">
    <property type="protein sequence ID" value="SFV76741.1"/>
    <property type="molecule type" value="Genomic_DNA"/>
</dbReference>
<organism evidence="2">
    <name type="scientific">hydrothermal vent metagenome</name>
    <dbReference type="NCBI Taxonomy" id="652676"/>
    <lineage>
        <taxon>unclassified sequences</taxon>
        <taxon>metagenomes</taxon>
        <taxon>ecological metagenomes</taxon>
    </lineage>
</organism>
<reference evidence="2" key="1">
    <citation type="submission" date="2016-10" db="EMBL/GenBank/DDBJ databases">
        <authorList>
            <person name="de Groot N.N."/>
        </authorList>
    </citation>
    <scope>NUCLEOTIDE SEQUENCE</scope>
</reference>
<dbReference type="InterPro" id="IPR003033">
    <property type="entry name" value="SCP2_sterol-bd_dom"/>
</dbReference>
<accession>A0A1W1D7Y7</accession>
<dbReference type="Pfam" id="PF02036">
    <property type="entry name" value="SCP2"/>
    <property type="match status" value="1"/>
</dbReference>
<dbReference type="AlphaFoldDB" id="A0A1W1D7Y7"/>
<sequence length="150" mass="15897">MKKILIALFTILSTNTFAGSAQNIADAFNASSTPAELVKSGWTGNDAGKGYKVLQVIVKDSSKAAELHIDADGKVVAAFDNAKTSKLNSNVDYKMIASMEDWASMGTGESGPMYHMTFGGLSFEGPMGEAMDNMGPFASFLINIGKNIQD</sequence>
<protein>
    <recommendedName>
        <fullName evidence="1">SCP2 domain-containing protein</fullName>
    </recommendedName>
</protein>
<evidence type="ECO:0000313" key="2">
    <source>
        <dbReference type="EMBL" id="SFV76741.1"/>
    </source>
</evidence>
<dbReference type="InterPro" id="IPR036527">
    <property type="entry name" value="SCP2_sterol-bd_dom_sf"/>
</dbReference>
<proteinExistence type="predicted"/>
<evidence type="ECO:0000259" key="1">
    <source>
        <dbReference type="Pfam" id="PF02036"/>
    </source>
</evidence>
<gene>
    <name evidence="2" type="ORF">MNB_SUP05-4-402</name>
</gene>
<dbReference type="Gene3D" id="3.30.1050.10">
    <property type="entry name" value="SCP2 sterol-binding domain"/>
    <property type="match status" value="1"/>
</dbReference>
<dbReference type="SUPFAM" id="SSF55718">
    <property type="entry name" value="SCP-like"/>
    <property type="match status" value="1"/>
</dbReference>
<feature type="domain" description="SCP2" evidence="1">
    <location>
        <begin position="51"/>
        <end position="136"/>
    </location>
</feature>
<name>A0A1W1D7Y7_9ZZZZ</name>